<keyword evidence="1" id="KW-0732">Signal</keyword>
<name>A0ABN2AJY2_9ACTN</name>
<feature type="chain" id="PRO_5045590859" description="Secreted protein" evidence="1">
    <location>
        <begin position="28"/>
        <end position="223"/>
    </location>
</feature>
<comment type="caution">
    <text evidence="2">The sequence shown here is derived from an EMBL/GenBank/DDBJ whole genome shotgun (WGS) entry which is preliminary data.</text>
</comment>
<dbReference type="EMBL" id="BAAAOR010000023">
    <property type="protein sequence ID" value="GAA1520785.1"/>
    <property type="molecule type" value="Genomic_DNA"/>
</dbReference>
<dbReference type="Proteomes" id="UP001500842">
    <property type="component" value="Unassembled WGS sequence"/>
</dbReference>
<dbReference type="RefSeq" id="WP_344112313.1">
    <property type="nucleotide sequence ID" value="NZ_BAAAOR010000023.1"/>
</dbReference>
<accession>A0ABN2AJY2</accession>
<evidence type="ECO:0000313" key="2">
    <source>
        <dbReference type="EMBL" id="GAA1520785.1"/>
    </source>
</evidence>
<protein>
    <recommendedName>
        <fullName evidence="4">Secreted protein</fullName>
    </recommendedName>
</protein>
<organism evidence="2 3">
    <name type="scientific">Nocardioides humi</name>
    <dbReference type="NCBI Taxonomy" id="449461"/>
    <lineage>
        <taxon>Bacteria</taxon>
        <taxon>Bacillati</taxon>
        <taxon>Actinomycetota</taxon>
        <taxon>Actinomycetes</taxon>
        <taxon>Propionibacteriales</taxon>
        <taxon>Nocardioidaceae</taxon>
        <taxon>Nocardioides</taxon>
    </lineage>
</organism>
<evidence type="ECO:0000256" key="1">
    <source>
        <dbReference type="SAM" id="SignalP"/>
    </source>
</evidence>
<evidence type="ECO:0008006" key="4">
    <source>
        <dbReference type="Google" id="ProtNLM"/>
    </source>
</evidence>
<reference evidence="2 3" key="1">
    <citation type="journal article" date="2019" name="Int. J. Syst. Evol. Microbiol.">
        <title>The Global Catalogue of Microorganisms (GCM) 10K type strain sequencing project: providing services to taxonomists for standard genome sequencing and annotation.</title>
        <authorList>
            <consortium name="The Broad Institute Genomics Platform"/>
            <consortium name="The Broad Institute Genome Sequencing Center for Infectious Disease"/>
            <person name="Wu L."/>
            <person name="Ma J."/>
        </authorList>
    </citation>
    <scope>NUCLEOTIDE SEQUENCE [LARGE SCALE GENOMIC DNA]</scope>
    <source>
        <strain evidence="2 3">JCM 14942</strain>
    </source>
</reference>
<sequence>MNRLKTVIVVCAVALGLVAGIDYTAAAATGKSIIAGKLTKTKKQTTLASPKAKSETLFLKSRPGFAPLKVNSSTRVTNLNSDQVDGLHATDLQTTAYQRTNTTASSSGGANMLSYTLPAAPAGNYLVTVDASPYRTTPIAGGDHDFACGYHAIGNSSPSGLRGLTTTRVIDPSLTGLTMSFTLQGAPAGWRVLCQFTDSGAWSNTPSRPTVITLIPLDRVVRN</sequence>
<feature type="signal peptide" evidence="1">
    <location>
        <begin position="1"/>
        <end position="27"/>
    </location>
</feature>
<keyword evidence="3" id="KW-1185">Reference proteome</keyword>
<proteinExistence type="predicted"/>
<evidence type="ECO:0000313" key="3">
    <source>
        <dbReference type="Proteomes" id="UP001500842"/>
    </source>
</evidence>
<gene>
    <name evidence="2" type="ORF">GCM10009788_25820</name>
</gene>